<keyword evidence="2" id="KW-1185">Reference proteome</keyword>
<accession>A0A0R3QYV6</accession>
<evidence type="ECO:0000313" key="1">
    <source>
        <dbReference type="EMBL" id="VDO37323.1"/>
    </source>
</evidence>
<dbReference type="AlphaFoldDB" id="A0A0R3QYV6"/>
<reference evidence="3" key="1">
    <citation type="submission" date="2017-02" db="UniProtKB">
        <authorList>
            <consortium name="WormBaseParasite"/>
        </authorList>
    </citation>
    <scope>IDENTIFICATION</scope>
</reference>
<name>A0A0R3QYV6_9BILA</name>
<dbReference type="WBParaSite" id="BTMF_0001293001-mRNA-1">
    <property type="protein sequence ID" value="BTMF_0001293001-mRNA-1"/>
    <property type="gene ID" value="BTMF_0001293001"/>
</dbReference>
<evidence type="ECO:0000313" key="2">
    <source>
        <dbReference type="Proteomes" id="UP000280834"/>
    </source>
</evidence>
<gene>
    <name evidence="1" type="ORF">BTMF_LOCUS10942</name>
</gene>
<protein>
    <submittedName>
        <fullName evidence="1 3">Uncharacterized protein</fullName>
    </submittedName>
</protein>
<proteinExistence type="predicted"/>
<dbReference type="Proteomes" id="UP000280834">
    <property type="component" value="Unassembled WGS sequence"/>
</dbReference>
<organism evidence="3">
    <name type="scientific">Brugia timori</name>
    <dbReference type="NCBI Taxonomy" id="42155"/>
    <lineage>
        <taxon>Eukaryota</taxon>
        <taxon>Metazoa</taxon>
        <taxon>Ecdysozoa</taxon>
        <taxon>Nematoda</taxon>
        <taxon>Chromadorea</taxon>
        <taxon>Rhabditida</taxon>
        <taxon>Spirurina</taxon>
        <taxon>Spiruromorpha</taxon>
        <taxon>Filarioidea</taxon>
        <taxon>Onchocercidae</taxon>
        <taxon>Brugia</taxon>
    </lineage>
</organism>
<sequence>MDITVTMFYNKSCTSKNGRNFFSRKLFTYFEMITARRRDCPELTLSDNIGQFQLVFKIIMK</sequence>
<dbReference type="EMBL" id="UZAG01017932">
    <property type="protein sequence ID" value="VDO37323.1"/>
    <property type="molecule type" value="Genomic_DNA"/>
</dbReference>
<evidence type="ECO:0000313" key="3">
    <source>
        <dbReference type="WBParaSite" id="BTMF_0001293001-mRNA-1"/>
    </source>
</evidence>
<reference evidence="1 2" key="2">
    <citation type="submission" date="2018-11" db="EMBL/GenBank/DDBJ databases">
        <authorList>
            <consortium name="Pathogen Informatics"/>
        </authorList>
    </citation>
    <scope>NUCLEOTIDE SEQUENCE [LARGE SCALE GENOMIC DNA]</scope>
</reference>